<evidence type="ECO:0000313" key="3">
    <source>
        <dbReference type="EMBL" id="ETN99598.1"/>
    </source>
</evidence>
<feature type="region of interest" description="Disordered" evidence="1">
    <location>
        <begin position="450"/>
        <end position="479"/>
    </location>
</feature>
<reference evidence="3 4" key="1">
    <citation type="journal article" date="2013" name="Curr. Biol.">
        <title>The Genome of the Foraminiferan Reticulomyxa filosa.</title>
        <authorList>
            <person name="Glockner G."/>
            <person name="Hulsmann N."/>
            <person name="Schleicher M."/>
            <person name="Noegel A.A."/>
            <person name="Eichinger L."/>
            <person name="Gallinger C."/>
            <person name="Pawlowski J."/>
            <person name="Sierra R."/>
            <person name="Euteneuer U."/>
            <person name="Pillet L."/>
            <person name="Moustafa A."/>
            <person name="Platzer M."/>
            <person name="Groth M."/>
            <person name="Szafranski K."/>
            <person name="Schliwa M."/>
        </authorList>
    </citation>
    <scope>NUCLEOTIDE SEQUENCE [LARGE SCALE GENOMIC DNA]</scope>
</reference>
<feature type="domain" description="CCHC-type" evidence="2">
    <location>
        <begin position="791"/>
        <end position="807"/>
    </location>
</feature>
<organism evidence="3 4">
    <name type="scientific">Reticulomyxa filosa</name>
    <dbReference type="NCBI Taxonomy" id="46433"/>
    <lineage>
        <taxon>Eukaryota</taxon>
        <taxon>Sar</taxon>
        <taxon>Rhizaria</taxon>
        <taxon>Retaria</taxon>
        <taxon>Foraminifera</taxon>
        <taxon>Monothalamids</taxon>
        <taxon>Reticulomyxidae</taxon>
        <taxon>Reticulomyxa</taxon>
    </lineage>
</organism>
<dbReference type="SMART" id="SM00343">
    <property type="entry name" value="ZnF_C2HC"/>
    <property type="match status" value="3"/>
</dbReference>
<dbReference type="AlphaFoldDB" id="X6LDG7"/>
<dbReference type="InterPro" id="IPR001878">
    <property type="entry name" value="Znf_CCHC"/>
</dbReference>
<proteinExistence type="predicted"/>
<feature type="compositionally biased region" description="Low complexity" evidence="1">
    <location>
        <begin position="467"/>
        <end position="479"/>
    </location>
</feature>
<feature type="non-terminal residue" evidence="3">
    <location>
        <position position="1261"/>
    </location>
</feature>
<evidence type="ECO:0000256" key="1">
    <source>
        <dbReference type="SAM" id="MobiDB-lite"/>
    </source>
</evidence>
<feature type="compositionally biased region" description="Low complexity" evidence="1">
    <location>
        <begin position="225"/>
        <end position="270"/>
    </location>
</feature>
<feature type="region of interest" description="Disordered" evidence="1">
    <location>
        <begin position="1082"/>
        <end position="1114"/>
    </location>
</feature>
<feature type="region of interest" description="Disordered" evidence="1">
    <location>
        <begin position="335"/>
        <end position="354"/>
    </location>
</feature>
<feature type="region of interest" description="Disordered" evidence="1">
    <location>
        <begin position="382"/>
        <end position="406"/>
    </location>
</feature>
<feature type="compositionally biased region" description="Low complexity" evidence="1">
    <location>
        <begin position="335"/>
        <end position="353"/>
    </location>
</feature>
<accession>X6LDG7</accession>
<feature type="domain" description="CCHC-type" evidence="2">
    <location>
        <begin position="746"/>
        <end position="762"/>
    </location>
</feature>
<feature type="compositionally biased region" description="Polar residues" evidence="1">
    <location>
        <begin position="1083"/>
        <end position="1114"/>
    </location>
</feature>
<dbReference type="EMBL" id="ASPP01043485">
    <property type="protein sequence ID" value="ETN99598.1"/>
    <property type="molecule type" value="Genomic_DNA"/>
</dbReference>
<feature type="region of interest" description="Disordered" evidence="1">
    <location>
        <begin position="207"/>
        <end position="270"/>
    </location>
</feature>
<keyword evidence="4" id="KW-1185">Reference proteome</keyword>
<dbReference type="OMA" id="KSITWIS"/>
<name>X6LDG7_RETFI</name>
<dbReference type="Proteomes" id="UP000023152">
    <property type="component" value="Unassembled WGS sequence"/>
</dbReference>
<evidence type="ECO:0000259" key="2">
    <source>
        <dbReference type="SMART" id="SM00343"/>
    </source>
</evidence>
<feature type="region of interest" description="Disordered" evidence="1">
    <location>
        <begin position="976"/>
        <end position="1002"/>
    </location>
</feature>
<feature type="compositionally biased region" description="Polar residues" evidence="1">
    <location>
        <begin position="207"/>
        <end position="224"/>
    </location>
</feature>
<dbReference type="GO" id="GO:0008270">
    <property type="term" value="F:zinc ion binding"/>
    <property type="evidence" value="ECO:0007669"/>
    <property type="project" value="InterPro"/>
</dbReference>
<evidence type="ECO:0000313" key="4">
    <source>
        <dbReference type="Proteomes" id="UP000023152"/>
    </source>
</evidence>
<comment type="caution">
    <text evidence="3">The sequence shown here is derived from an EMBL/GenBank/DDBJ whole genome shotgun (WGS) entry which is preliminary data.</text>
</comment>
<gene>
    <name evidence="3" type="ORF">RFI_37872</name>
</gene>
<feature type="compositionally biased region" description="Low complexity" evidence="1">
    <location>
        <begin position="984"/>
        <end position="996"/>
    </location>
</feature>
<protein>
    <recommendedName>
        <fullName evidence="2">CCHC-type domain-containing protein</fullName>
    </recommendedName>
</protein>
<feature type="domain" description="CCHC-type" evidence="2">
    <location>
        <begin position="772"/>
        <end position="789"/>
    </location>
</feature>
<feature type="compositionally biased region" description="Basic and acidic residues" evidence="1">
    <location>
        <begin position="450"/>
        <end position="466"/>
    </location>
</feature>
<sequence>MKKAKPLNPKQIQHFKKSVKVQKNGHAFSHLPFDKQQQQQLPGNTEQTMKVAVKQLKSITWISNNGDETDNIKQMICVSQQLEQATETVWTFVKFSEGSITAENIEKKSNNSEPWKATHFRYVQNRIHEIIMQNEMYDEIRLTNLKRSIQRITSAQWRVTNVTQYDNGFVVYINRTSERVPNEEIQPDSILTMFNKPSNTKFANIAKKQNSQTHTKTHNTTQIKSENSNSGNNNSGNSNNNTTYNSENGNNNTYNSENGNSNTYNFKNNNTYSLQNTRHNRNFIGQMAKMDTNNINDNTQRPFQTTNLYGSQQQRFDERNDLRKTQRHEILNNRRQQIINNNSSNNNNNNINNIDDENTSIAETIISNNTQQLINNISQQDNNTQSNLQNNSQNNSQNNDAANTSQNRAQENNINTNINNNNINNIENDINNINNTENDININIDDNHEEHKNESQNDEQQEHEPQNYEPQNNNEQQQHTTPIECKINENNENEFDKINPIIAIQWLKQTITNTQSNTHIDFKEFGVLKQNSAIYNDGTNINAILWSTIYATNHDAGEYDNVINDICTQLPEILQKLKIQNTCTKDIDTSADMDHNTTKISTWIIKMCSNLRLCQSYAIKIANQLRIRWKVTQPIIQCNDTKIKTKCIQLNQAKIREMRTFAYLTQLLSKLLEIQETLHAIKNNIQNIQPNQNTYDNLNYYFHTCINAAPPIQIDEKVKAAIKQSTMRKENIIMDRILNENNLNVKCMRCNKIGHNIYTCQSIQPHNTPKNTCINCDKNAFHWFQDCPEYKCKYCGDKKHHHSICKQRTQNIDVNMHGQNNEQQNSHINSQHNIQQNNHINRQSNIQQNNIQGAGQKYIYKTIKRIPTRPCKHCNGKHWDSECSESTNNTQNNKMEQNATNISKSTQNIPPTPCKYCNGNHWNNECRENIVKNRTRTDISHWKNKNNQFKTQKHHRFNHQSNEHNMNRATNNKYQHPNAPNFRKPNILNKKPNIPNRWQNNQTKMPTKPCKFCNEMHWHNQCPIATEATQNNHIHSDAMSQRNNFTTQHNKFMSQPQRGKRGIKCGGNHWHNQCEAREMQEAYNHTHSQQINQPSQQTDFQSQNNNSPTTQRPWQTFRRNYHATNRNLYRDARHTNFEKRPSFFAPAKNKTHLQLAKLIIHNNKTIFSRKNSNKENIHQQNLQYVTDILKEKVTILTNKQIPLEIIEQIAKGKNFSPYQTNTYNNTHNPLKNSTYNAIQTYNNNIDAKIRNILLEEQIKKK</sequence>
<dbReference type="GO" id="GO:0003676">
    <property type="term" value="F:nucleic acid binding"/>
    <property type="evidence" value="ECO:0007669"/>
    <property type="project" value="InterPro"/>
</dbReference>